<name>Q6EQ05_ORYSJ</name>
<accession>Q6EQ05</accession>
<dbReference type="AlphaFoldDB" id="Q6EQ05"/>
<reference evidence="2" key="2">
    <citation type="journal article" date="2008" name="Nucleic Acids Res.">
        <title>The rice annotation project database (RAP-DB): 2008 update.</title>
        <authorList>
            <consortium name="The rice annotation project (RAP)"/>
        </authorList>
    </citation>
    <scope>GENOME REANNOTATION</scope>
    <source>
        <strain evidence="2">cv. Nipponbare</strain>
    </source>
</reference>
<evidence type="ECO:0000313" key="2">
    <source>
        <dbReference type="Proteomes" id="UP000000763"/>
    </source>
</evidence>
<dbReference type="EMBL" id="AP005784">
    <property type="protein sequence ID" value="BAD29265.1"/>
    <property type="molecule type" value="Genomic_DNA"/>
</dbReference>
<protein>
    <submittedName>
        <fullName evidence="1">Uncharacterized protein</fullName>
    </submittedName>
</protein>
<reference evidence="2" key="1">
    <citation type="journal article" date="2005" name="Nature">
        <title>The map-based sequence of the rice genome.</title>
        <authorList>
            <consortium name="International rice genome sequencing project (IRGSP)"/>
            <person name="Matsumoto T."/>
            <person name="Wu J."/>
            <person name="Kanamori H."/>
            <person name="Katayose Y."/>
            <person name="Fujisawa M."/>
            <person name="Namiki N."/>
            <person name="Mizuno H."/>
            <person name="Yamamoto K."/>
            <person name="Antonio B.A."/>
            <person name="Baba T."/>
            <person name="Sakata K."/>
            <person name="Nagamura Y."/>
            <person name="Aoki H."/>
            <person name="Arikawa K."/>
            <person name="Arita K."/>
            <person name="Bito T."/>
            <person name="Chiden Y."/>
            <person name="Fujitsuka N."/>
            <person name="Fukunaka R."/>
            <person name="Hamada M."/>
            <person name="Harada C."/>
            <person name="Hayashi A."/>
            <person name="Hijishita S."/>
            <person name="Honda M."/>
            <person name="Hosokawa S."/>
            <person name="Ichikawa Y."/>
            <person name="Idonuma A."/>
            <person name="Iijima M."/>
            <person name="Ikeda M."/>
            <person name="Ikeno M."/>
            <person name="Ito K."/>
            <person name="Ito S."/>
            <person name="Ito T."/>
            <person name="Ito Y."/>
            <person name="Ito Y."/>
            <person name="Iwabuchi A."/>
            <person name="Kamiya K."/>
            <person name="Karasawa W."/>
            <person name="Kurita K."/>
            <person name="Katagiri S."/>
            <person name="Kikuta A."/>
            <person name="Kobayashi H."/>
            <person name="Kobayashi N."/>
            <person name="Machita K."/>
            <person name="Maehara T."/>
            <person name="Masukawa M."/>
            <person name="Mizubayashi T."/>
            <person name="Mukai Y."/>
            <person name="Nagasaki H."/>
            <person name="Nagata Y."/>
            <person name="Naito S."/>
            <person name="Nakashima M."/>
            <person name="Nakama Y."/>
            <person name="Nakamichi Y."/>
            <person name="Nakamura M."/>
            <person name="Meguro A."/>
            <person name="Negishi M."/>
            <person name="Ohta I."/>
            <person name="Ohta T."/>
            <person name="Okamoto M."/>
            <person name="Ono N."/>
            <person name="Saji S."/>
            <person name="Sakaguchi M."/>
            <person name="Sakai K."/>
            <person name="Shibata M."/>
            <person name="Shimokawa T."/>
            <person name="Song J."/>
            <person name="Takazaki Y."/>
            <person name="Terasawa K."/>
            <person name="Tsugane M."/>
            <person name="Tsuji K."/>
            <person name="Ueda S."/>
            <person name="Waki K."/>
            <person name="Yamagata H."/>
            <person name="Yamamoto M."/>
            <person name="Yamamoto S."/>
            <person name="Yamane H."/>
            <person name="Yoshiki S."/>
            <person name="Yoshihara R."/>
            <person name="Yukawa K."/>
            <person name="Zhong H."/>
            <person name="Yano M."/>
            <person name="Yuan Q."/>
            <person name="Ouyang S."/>
            <person name="Liu J."/>
            <person name="Jones K.M."/>
            <person name="Gansberger K."/>
            <person name="Moffat K."/>
            <person name="Hill J."/>
            <person name="Bera J."/>
            <person name="Fadrosh D."/>
            <person name="Jin S."/>
            <person name="Johri S."/>
            <person name="Kim M."/>
            <person name="Overton L."/>
            <person name="Reardon M."/>
            <person name="Tsitrin T."/>
            <person name="Vuong H."/>
            <person name="Weaver B."/>
            <person name="Ciecko A."/>
            <person name="Tallon L."/>
            <person name="Jackson J."/>
            <person name="Pai G."/>
            <person name="Aken S.V."/>
            <person name="Utterback T."/>
            <person name="Reidmuller S."/>
            <person name="Feldblyum T."/>
            <person name="Hsiao J."/>
            <person name="Zismann V."/>
            <person name="Iobst S."/>
            <person name="de Vazeille A.R."/>
            <person name="Buell C.R."/>
            <person name="Ying K."/>
            <person name="Li Y."/>
            <person name="Lu T."/>
            <person name="Huang Y."/>
            <person name="Zhao Q."/>
            <person name="Feng Q."/>
            <person name="Zhang L."/>
            <person name="Zhu J."/>
            <person name="Weng Q."/>
            <person name="Mu J."/>
            <person name="Lu Y."/>
            <person name="Fan D."/>
            <person name="Liu Y."/>
            <person name="Guan J."/>
            <person name="Zhang Y."/>
            <person name="Yu S."/>
            <person name="Liu X."/>
            <person name="Zhang Y."/>
            <person name="Hong G."/>
            <person name="Han B."/>
            <person name="Choisne N."/>
            <person name="Demange N."/>
            <person name="Orjeda G."/>
            <person name="Samain S."/>
            <person name="Cattolico L."/>
            <person name="Pelletier E."/>
            <person name="Couloux A."/>
            <person name="Segurens B."/>
            <person name="Wincker P."/>
            <person name="D'Hont A."/>
            <person name="Scarpelli C."/>
            <person name="Weissenbach J."/>
            <person name="Salanoubat M."/>
            <person name="Quetier F."/>
            <person name="Yu Y."/>
            <person name="Kim H.R."/>
            <person name="Rambo T."/>
            <person name="Currie J."/>
            <person name="Collura K."/>
            <person name="Luo M."/>
            <person name="Yang T."/>
            <person name="Ammiraju J.S.S."/>
            <person name="Engler F."/>
            <person name="Soderlund C."/>
            <person name="Wing R.A."/>
            <person name="Palmer L.E."/>
            <person name="de la Bastide M."/>
            <person name="Spiegel L."/>
            <person name="Nascimento L."/>
            <person name="Zutavern T."/>
            <person name="O'Shaughnessy A."/>
            <person name="Dike S."/>
            <person name="Dedhia N."/>
            <person name="Preston R."/>
            <person name="Balija V."/>
            <person name="McCombie W.R."/>
            <person name="Chow T."/>
            <person name="Chen H."/>
            <person name="Chung M."/>
            <person name="Chen C."/>
            <person name="Shaw J."/>
            <person name="Wu H."/>
            <person name="Hsiao K."/>
            <person name="Chao Y."/>
            <person name="Chu M."/>
            <person name="Cheng C."/>
            <person name="Hour A."/>
            <person name="Lee P."/>
            <person name="Lin S."/>
            <person name="Lin Y."/>
            <person name="Liou J."/>
            <person name="Liu S."/>
            <person name="Hsing Y."/>
            <person name="Raghuvanshi S."/>
            <person name="Mohanty A."/>
            <person name="Bharti A.K."/>
            <person name="Gaur A."/>
            <person name="Gupta V."/>
            <person name="Kumar D."/>
            <person name="Ravi V."/>
            <person name="Vij S."/>
            <person name="Kapur A."/>
            <person name="Khurana P."/>
            <person name="Khurana P."/>
            <person name="Khurana J.P."/>
            <person name="Tyagi A.K."/>
            <person name="Gaikwad K."/>
            <person name="Singh A."/>
            <person name="Dalal V."/>
            <person name="Srivastava S."/>
            <person name="Dixit A."/>
            <person name="Pal A.K."/>
            <person name="Ghazi I.A."/>
            <person name="Yadav M."/>
            <person name="Pandit A."/>
            <person name="Bhargava A."/>
            <person name="Sureshbabu K."/>
            <person name="Batra K."/>
            <person name="Sharma T.R."/>
            <person name="Mohapatra T."/>
            <person name="Singh N.K."/>
            <person name="Messing J."/>
            <person name="Nelson A.B."/>
            <person name="Fuks G."/>
            <person name="Kavchok S."/>
            <person name="Keizer G."/>
            <person name="Linton E."/>
            <person name="Llaca V."/>
            <person name="Song R."/>
            <person name="Tanyolac B."/>
            <person name="Young S."/>
            <person name="Ho-Il K."/>
            <person name="Hahn J.H."/>
            <person name="Sangsakoo G."/>
            <person name="Vanavichit A."/>
            <person name="de Mattos Luiz.A.T."/>
            <person name="Zimmer P.D."/>
            <person name="Malone G."/>
            <person name="Dellagostin O."/>
            <person name="de Oliveira A.C."/>
            <person name="Bevan M."/>
            <person name="Bancroft I."/>
            <person name="Minx P."/>
            <person name="Cordum H."/>
            <person name="Wilson R."/>
            <person name="Cheng Z."/>
            <person name="Jin W."/>
            <person name="Jiang J."/>
            <person name="Leong S.A."/>
            <person name="Iwama H."/>
            <person name="Gojobori T."/>
            <person name="Itoh T."/>
            <person name="Niimura Y."/>
            <person name="Fujii Y."/>
            <person name="Habara T."/>
            <person name="Sakai H."/>
            <person name="Sato Y."/>
            <person name="Wilson G."/>
            <person name="Kumar K."/>
            <person name="McCouch S."/>
            <person name="Juretic N."/>
            <person name="Hoen D."/>
            <person name="Wright S."/>
            <person name="Bruskiewich R."/>
            <person name="Bureau T."/>
            <person name="Miyao A."/>
            <person name="Hirochika H."/>
            <person name="Nishikawa T."/>
            <person name="Kadowaki K."/>
            <person name="Sugiura M."/>
            <person name="Burr B."/>
            <person name="Sasaki T."/>
        </authorList>
    </citation>
    <scope>NUCLEOTIDE SEQUENCE [LARGE SCALE GENOMIC DNA]</scope>
    <source>
        <strain evidence="2">cv. Nipponbare</strain>
    </source>
</reference>
<organism evidence="1 2">
    <name type="scientific">Oryza sativa subsp. japonica</name>
    <name type="common">Rice</name>
    <dbReference type="NCBI Taxonomy" id="39947"/>
    <lineage>
        <taxon>Eukaryota</taxon>
        <taxon>Viridiplantae</taxon>
        <taxon>Streptophyta</taxon>
        <taxon>Embryophyta</taxon>
        <taxon>Tracheophyta</taxon>
        <taxon>Spermatophyta</taxon>
        <taxon>Magnoliopsida</taxon>
        <taxon>Liliopsida</taxon>
        <taxon>Poales</taxon>
        <taxon>Poaceae</taxon>
        <taxon>BOP clade</taxon>
        <taxon>Oryzoideae</taxon>
        <taxon>Oryzeae</taxon>
        <taxon>Oryzinae</taxon>
        <taxon>Oryza</taxon>
        <taxon>Oryza sativa</taxon>
    </lineage>
</organism>
<gene>
    <name evidence="1" type="primary">P0014G10.23</name>
</gene>
<evidence type="ECO:0000313" key="1">
    <source>
        <dbReference type="EMBL" id="BAD29265.1"/>
    </source>
</evidence>
<sequence>MSPRGRVLLPRGAARARWTNDEDGGVRALFVAEARAPAADDEAGGRSINAASVVVVGARAECRSDATAGAKAHAVTFVVRRGGQVAQ</sequence>
<proteinExistence type="predicted"/>
<dbReference type="Proteomes" id="UP000000763">
    <property type="component" value="Chromosome 9"/>
</dbReference>